<keyword evidence="1" id="KW-0472">Membrane</keyword>
<dbReference type="Proteomes" id="UP001278500">
    <property type="component" value="Unassembled WGS sequence"/>
</dbReference>
<dbReference type="EMBL" id="JAUEPP010000004">
    <property type="protein sequence ID" value="KAK3345163.1"/>
    <property type="molecule type" value="Genomic_DNA"/>
</dbReference>
<dbReference type="AlphaFoldDB" id="A0AAE0JFS1"/>
<proteinExistence type="predicted"/>
<gene>
    <name evidence="2" type="ORF">B0H65DRAFT_196781</name>
</gene>
<protein>
    <submittedName>
        <fullName evidence="2">Uncharacterized protein</fullName>
    </submittedName>
</protein>
<keyword evidence="3" id="KW-1185">Reference proteome</keyword>
<dbReference type="RefSeq" id="XP_062681776.1">
    <property type="nucleotide sequence ID" value="XM_062821730.1"/>
</dbReference>
<accession>A0AAE0JFS1</accession>
<organism evidence="2 3">
    <name type="scientific">Neurospora tetraspora</name>
    <dbReference type="NCBI Taxonomy" id="94610"/>
    <lineage>
        <taxon>Eukaryota</taxon>
        <taxon>Fungi</taxon>
        <taxon>Dikarya</taxon>
        <taxon>Ascomycota</taxon>
        <taxon>Pezizomycotina</taxon>
        <taxon>Sordariomycetes</taxon>
        <taxon>Sordariomycetidae</taxon>
        <taxon>Sordariales</taxon>
        <taxon>Sordariaceae</taxon>
        <taxon>Neurospora</taxon>
    </lineage>
</organism>
<reference evidence="2" key="1">
    <citation type="journal article" date="2023" name="Mol. Phylogenet. Evol.">
        <title>Genome-scale phylogeny and comparative genomics of the fungal order Sordariales.</title>
        <authorList>
            <person name="Hensen N."/>
            <person name="Bonometti L."/>
            <person name="Westerberg I."/>
            <person name="Brannstrom I.O."/>
            <person name="Guillou S."/>
            <person name="Cros-Aarteil S."/>
            <person name="Calhoun S."/>
            <person name="Haridas S."/>
            <person name="Kuo A."/>
            <person name="Mondo S."/>
            <person name="Pangilinan J."/>
            <person name="Riley R."/>
            <person name="LaButti K."/>
            <person name="Andreopoulos B."/>
            <person name="Lipzen A."/>
            <person name="Chen C."/>
            <person name="Yan M."/>
            <person name="Daum C."/>
            <person name="Ng V."/>
            <person name="Clum A."/>
            <person name="Steindorff A."/>
            <person name="Ohm R.A."/>
            <person name="Martin F."/>
            <person name="Silar P."/>
            <person name="Natvig D.O."/>
            <person name="Lalanne C."/>
            <person name="Gautier V."/>
            <person name="Ament-Velasquez S.L."/>
            <person name="Kruys A."/>
            <person name="Hutchinson M.I."/>
            <person name="Powell A.J."/>
            <person name="Barry K."/>
            <person name="Miller A.N."/>
            <person name="Grigoriev I.V."/>
            <person name="Debuchy R."/>
            <person name="Gladieux P."/>
            <person name="Hiltunen Thoren M."/>
            <person name="Johannesson H."/>
        </authorList>
    </citation>
    <scope>NUCLEOTIDE SEQUENCE</scope>
    <source>
        <strain evidence="2">CBS 560.94</strain>
    </source>
</reference>
<sequence>MGQFDWFLKIGATPQAVAVLNDQPILFTILVVVLIAVILEIVLIWYIHYATLKPEQRAAKNKKKKGRGKLSTDEVPFLRGLQHRLRRIDGRSGSLSARDHYVGRTLPLEVVRDMTRSRGWMPHRLDMLRDPLVGEMPLGSDIALDARKYAWLISEWKTYLSWSCGLGAVSIYSERFAAQHIRSVESSSTF</sequence>
<reference evidence="2" key="2">
    <citation type="submission" date="2023-06" db="EMBL/GenBank/DDBJ databases">
        <authorList>
            <consortium name="Lawrence Berkeley National Laboratory"/>
            <person name="Haridas S."/>
            <person name="Hensen N."/>
            <person name="Bonometti L."/>
            <person name="Westerberg I."/>
            <person name="Brannstrom I.O."/>
            <person name="Guillou S."/>
            <person name="Cros-Aarteil S."/>
            <person name="Calhoun S."/>
            <person name="Kuo A."/>
            <person name="Mondo S."/>
            <person name="Pangilinan J."/>
            <person name="Riley R."/>
            <person name="Labutti K."/>
            <person name="Andreopoulos B."/>
            <person name="Lipzen A."/>
            <person name="Chen C."/>
            <person name="Yanf M."/>
            <person name="Daum C."/>
            <person name="Ng V."/>
            <person name="Clum A."/>
            <person name="Steindorff A."/>
            <person name="Ohm R."/>
            <person name="Martin F."/>
            <person name="Silar P."/>
            <person name="Natvig D."/>
            <person name="Lalanne C."/>
            <person name="Gautier V."/>
            <person name="Ament-Velasquez S.L."/>
            <person name="Kruys A."/>
            <person name="Hutchinson M.I."/>
            <person name="Powell A.J."/>
            <person name="Barry K."/>
            <person name="Miller A.N."/>
            <person name="Grigoriev I.V."/>
            <person name="Debuchy R."/>
            <person name="Gladieux P."/>
            <person name="Thoren M.H."/>
            <person name="Johannesson H."/>
        </authorList>
    </citation>
    <scope>NUCLEOTIDE SEQUENCE</scope>
    <source>
        <strain evidence="2">CBS 560.94</strain>
    </source>
</reference>
<evidence type="ECO:0000256" key="1">
    <source>
        <dbReference type="SAM" id="Phobius"/>
    </source>
</evidence>
<keyword evidence="1" id="KW-0812">Transmembrane</keyword>
<dbReference type="GeneID" id="87858884"/>
<feature type="transmembrane region" description="Helical" evidence="1">
    <location>
        <begin position="25"/>
        <end position="47"/>
    </location>
</feature>
<keyword evidence="1" id="KW-1133">Transmembrane helix</keyword>
<evidence type="ECO:0000313" key="2">
    <source>
        <dbReference type="EMBL" id="KAK3345163.1"/>
    </source>
</evidence>
<comment type="caution">
    <text evidence="2">The sequence shown here is derived from an EMBL/GenBank/DDBJ whole genome shotgun (WGS) entry which is preliminary data.</text>
</comment>
<name>A0AAE0JFS1_9PEZI</name>
<evidence type="ECO:0000313" key="3">
    <source>
        <dbReference type="Proteomes" id="UP001278500"/>
    </source>
</evidence>